<keyword evidence="4" id="KW-1185">Reference proteome</keyword>
<organism evidence="3 4">
    <name type="scientific">Psychroflexus planctonicus</name>
    <dbReference type="NCBI Taxonomy" id="1526575"/>
    <lineage>
        <taxon>Bacteria</taxon>
        <taxon>Pseudomonadati</taxon>
        <taxon>Bacteroidota</taxon>
        <taxon>Flavobacteriia</taxon>
        <taxon>Flavobacteriales</taxon>
        <taxon>Flavobacteriaceae</taxon>
        <taxon>Psychroflexus</taxon>
    </lineage>
</organism>
<dbReference type="Pfam" id="PF07075">
    <property type="entry name" value="NamZ_N"/>
    <property type="match status" value="1"/>
</dbReference>
<dbReference type="PANTHER" id="PTHR42915">
    <property type="entry name" value="HYPOTHETICAL 460 KDA PROTEIN IN FEUA-SIGW INTERGENIC REGION [PRECURSOR]"/>
    <property type="match status" value="1"/>
</dbReference>
<sequence>MLKDKKVAVVGNQTSVVLNKNGEFVHLVDTLLASQISVSKVFAPEHGFRGKADAGESITDGIDSKTGLPIISLYGNNKKPTPVQLQNIDVLVFDIQDVGARFYTYISTLHYVMEACAENNVDVVVLDRPNPNGNYIDGPILEPEFSSFVGMHPIPVVHGLSMGEYARMINGEGFLKNKMQAKLWVISMKNYNKEDTYQLPIKPSPNLPNAKSINLYPSLCFFEGTNVNAGRGTDLQFQVFGSPYLDAAIFPFEYTPQSTEGAKSPKHLGKLCYGEKLTDAKNLNRLELKWLIKAYQNTANKEKFFNNFFNKLAGNATLQEAIQAGKSAEEIRATWQEGLAKYRKQIEPYLLYSN</sequence>
<feature type="domain" description="Peptidoglycan beta-N-acetylmuramidase NamZ C-terminal" evidence="2">
    <location>
        <begin position="215"/>
        <end position="352"/>
    </location>
</feature>
<comment type="caution">
    <text evidence="3">The sequence shown here is derived from an EMBL/GenBank/DDBJ whole genome shotgun (WGS) entry which is preliminary data.</text>
</comment>
<name>A0ABQ1SM92_9FLAO</name>
<dbReference type="InterPro" id="IPR048502">
    <property type="entry name" value="NamZ_N"/>
</dbReference>
<reference evidence="4" key="1">
    <citation type="journal article" date="2019" name="Int. J. Syst. Evol. Microbiol.">
        <title>The Global Catalogue of Microorganisms (GCM) 10K type strain sequencing project: providing services to taxonomists for standard genome sequencing and annotation.</title>
        <authorList>
            <consortium name="The Broad Institute Genomics Platform"/>
            <consortium name="The Broad Institute Genome Sequencing Center for Infectious Disease"/>
            <person name="Wu L."/>
            <person name="Ma J."/>
        </authorList>
    </citation>
    <scope>NUCLEOTIDE SEQUENCE [LARGE SCALE GENOMIC DNA]</scope>
    <source>
        <strain evidence="4">CGMCC 1.12931</strain>
    </source>
</reference>
<dbReference type="PIRSF" id="PIRSF016719">
    <property type="entry name" value="UCP016719"/>
    <property type="match status" value="1"/>
</dbReference>
<accession>A0ABQ1SM92</accession>
<dbReference type="PANTHER" id="PTHR42915:SF1">
    <property type="entry name" value="PEPTIDOGLYCAN BETA-N-ACETYLMURAMIDASE NAMZ"/>
    <property type="match status" value="1"/>
</dbReference>
<evidence type="ECO:0000313" key="4">
    <source>
        <dbReference type="Proteomes" id="UP000599179"/>
    </source>
</evidence>
<feature type="domain" description="Peptidoglycan beta-N-acetylmuramidase NamZ N-terminal" evidence="1">
    <location>
        <begin position="7"/>
        <end position="210"/>
    </location>
</feature>
<dbReference type="InterPro" id="IPR048503">
    <property type="entry name" value="NamZ_C"/>
</dbReference>
<dbReference type="Gene3D" id="3.90.1150.140">
    <property type="match status" value="1"/>
</dbReference>
<dbReference type="Gene3D" id="3.40.50.12170">
    <property type="entry name" value="Uncharacterised protein PF07075, DUF1343"/>
    <property type="match status" value="1"/>
</dbReference>
<evidence type="ECO:0000259" key="2">
    <source>
        <dbReference type="Pfam" id="PF20732"/>
    </source>
</evidence>
<gene>
    <name evidence="3" type="ORF">GCM10010832_22340</name>
</gene>
<dbReference type="Proteomes" id="UP000599179">
    <property type="component" value="Unassembled WGS sequence"/>
</dbReference>
<proteinExistence type="predicted"/>
<evidence type="ECO:0000259" key="1">
    <source>
        <dbReference type="Pfam" id="PF07075"/>
    </source>
</evidence>
<dbReference type="InterPro" id="IPR008302">
    <property type="entry name" value="NamZ"/>
</dbReference>
<evidence type="ECO:0000313" key="3">
    <source>
        <dbReference type="EMBL" id="GGE41832.1"/>
    </source>
</evidence>
<dbReference type="EMBL" id="BMGM01000010">
    <property type="protein sequence ID" value="GGE41832.1"/>
    <property type="molecule type" value="Genomic_DNA"/>
</dbReference>
<dbReference type="Pfam" id="PF20732">
    <property type="entry name" value="NamZ_C"/>
    <property type="match status" value="1"/>
</dbReference>
<protein>
    <recommendedName>
        <fullName evidence="5">DUF1343 domain-containing protein</fullName>
    </recommendedName>
</protein>
<evidence type="ECO:0008006" key="5">
    <source>
        <dbReference type="Google" id="ProtNLM"/>
    </source>
</evidence>